<sequence>MLKLESQPTPEDSQPLFGDEIYETVLGRRSDYSKGLGWGPKPKACKMTGASNSTTSCSQSTVELQLQAKLN</sequence>
<dbReference type="EMBL" id="SSTD01003515">
    <property type="protein sequence ID" value="TYK26179.1"/>
    <property type="molecule type" value="Genomic_DNA"/>
</dbReference>
<accession>A0A5A7V8T7</accession>
<gene>
    <name evidence="2" type="ORF">E5676_scaffold111G001060</name>
    <name evidence="1" type="ORF">E6C27_scaffold99G00260</name>
</gene>
<dbReference type="Proteomes" id="UP000321393">
    <property type="component" value="Unassembled WGS sequence"/>
</dbReference>
<evidence type="ECO:0000313" key="2">
    <source>
        <dbReference type="EMBL" id="TYK26179.1"/>
    </source>
</evidence>
<organism evidence="1 3">
    <name type="scientific">Cucumis melo var. makuwa</name>
    <name type="common">Oriental melon</name>
    <dbReference type="NCBI Taxonomy" id="1194695"/>
    <lineage>
        <taxon>Eukaryota</taxon>
        <taxon>Viridiplantae</taxon>
        <taxon>Streptophyta</taxon>
        <taxon>Embryophyta</taxon>
        <taxon>Tracheophyta</taxon>
        <taxon>Spermatophyta</taxon>
        <taxon>Magnoliopsida</taxon>
        <taxon>eudicotyledons</taxon>
        <taxon>Gunneridae</taxon>
        <taxon>Pentapetalae</taxon>
        <taxon>rosids</taxon>
        <taxon>fabids</taxon>
        <taxon>Cucurbitales</taxon>
        <taxon>Cucurbitaceae</taxon>
        <taxon>Benincaseae</taxon>
        <taxon>Cucumis</taxon>
    </lineage>
</organism>
<evidence type="ECO:0000313" key="4">
    <source>
        <dbReference type="Proteomes" id="UP000321947"/>
    </source>
</evidence>
<proteinExistence type="predicted"/>
<dbReference type="AlphaFoldDB" id="A0A5A7V8T7"/>
<dbReference type="OrthoDB" id="1921870at2759"/>
<evidence type="ECO:0000313" key="3">
    <source>
        <dbReference type="Proteomes" id="UP000321393"/>
    </source>
</evidence>
<dbReference type="EMBL" id="SSTE01001955">
    <property type="protein sequence ID" value="KAA0064028.1"/>
    <property type="molecule type" value="Genomic_DNA"/>
</dbReference>
<protein>
    <submittedName>
        <fullName evidence="1">Zinc finger protein ZPR1-like protein</fullName>
    </submittedName>
</protein>
<reference evidence="3 4" key="1">
    <citation type="submission" date="2019-08" db="EMBL/GenBank/DDBJ databases">
        <title>Draft genome sequences of two oriental melons (Cucumis melo L. var makuwa).</title>
        <authorList>
            <person name="Kwon S.-Y."/>
        </authorList>
    </citation>
    <scope>NUCLEOTIDE SEQUENCE [LARGE SCALE GENOMIC DNA]</scope>
    <source>
        <strain evidence="4">cv. Chang Bougi</strain>
        <strain evidence="3">cv. SW 3</strain>
        <tissue evidence="1">Leaf</tissue>
    </source>
</reference>
<comment type="caution">
    <text evidence="1">The sequence shown here is derived from an EMBL/GenBank/DDBJ whole genome shotgun (WGS) entry which is preliminary data.</text>
</comment>
<name>A0A5A7V8T7_CUCMM</name>
<evidence type="ECO:0000313" key="1">
    <source>
        <dbReference type="EMBL" id="KAA0064028.1"/>
    </source>
</evidence>
<dbReference type="Proteomes" id="UP000321947">
    <property type="component" value="Unassembled WGS sequence"/>
</dbReference>